<proteinExistence type="predicted"/>
<feature type="region of interest" description="Disordered" evidence="1">
    <location>
        <begin position="140"/>
        <end position="163"/>
    </location>
</feature>
<evidence type="ECO:0000313" key="2">
    <source>
        <dbReference type="EMBL" id="VDP10795.1"/>
    </source>
</evidence>
<protein>
    <submittedName>
        <fullName evidence="4">Ribosome biogenesis regulatory protein</fullName>
    </submittedName>
</protein>
<organism evidence="4">
    <name type="scientific">Soboliphyme baturini</name>
    <dbReference type="NCBI Taxonomy" id="241478"/>
    <lineage>
        <taxon>Eukaryota</taxon>
        <taxon>Metazoa</taxon>
        <taxon>Ecdysozoa</taxon>
        <taxon>Nematoda</taxon>
        <taxon>Enoplea</taxon>
        <taxon>Dorylaimia</taxon>
        <taxon>Dioctophymatida</taxon>
        <taxon>Dioctophymatoidea</taxon>
        <taxon>Soboliphymatidae</taxon>
        <taxon>Soboliphyme</taxon>
    </lineage>
</organism>
<reference evidence="2 3" key="2">
    <citation type="submission" date="2018-11" db="EMBL/GenBank/DDBJ databases">
        <authorList>
            <consortium name="Pathogen Informatics"/>
        </authorList>
    </citation>
    <scope>NUCLEOTIDE SEQUENCE [LARGE SCALE GENOMIC DNA]</scope>
</reference>
<dbReference type="WBParaSite" id="SBAD_0000703701-mRNA-1">
    <property type="protein sequence ID" value="SBAD_0000703701-mRNA-1"/>
    <property type="gene ID" value="SBAD_0000703701"/>
</dbReference>
<evidence type="ECO:0000313" key="3">
    <source>
        <dbReference type="Proteomes" id="UP000270296"/>
    </source>
</evidence>
<reference evidence="4" key="1">
    <citation type="submission" date="2016-06" db="UniProtKB">
        <authorList>
            <consortium name="WormBaseParasite"/>
        </authorList>
    </citation>
    <scope>IDENTIFICATION</scope>
</reference>
<dbReference type="EMBL" id="UZAM01010037">
    <property type="protein sequence ID" value="VDP10795.1"/>
    <property type="molecule type" value="Genomic_DNA"/>
</dbReference>
<accession>A0A183IT27</accession>
<dbReference type="AlphaFoldDB" id="A0A183IT27"/>
<gene>
    <name evidence="2" type="ORF">SBAD_LOCUS6774</name>
</gene>
<evidence type="ECO:0000313" key="4">
    <source>
        <dbReference type="WBParaSite" id="SBAD_0000703701-mRNA-1"/>
    </source>
</evidence>
<dbReference type="Proteomes" id="UP000270296">
    <property type="component" value="Unassembled WGS sequence"/>
</dbReference>
<sequence length="163" mass="18163">MHQAKTEAQRRKSLGDWEEVIKDMNRLVDKAGTRPQSLDEAVTTTSPVEYYTRSSANQNTPCALTEAVLGALTGATPKRLEIRLAPGQQRPHVNQLHQMARNLQGCVNVLVEHLSRVQEPWEETYVGGVNGVEPPAVVTQLKKKQRKRQRLDSCLPPSESSAQ</sequence>
<name>A0A183IT27_9BILA</name>
<keyword evidence="3" id="KW-1185">Reference proteome</keyword>
<evidence type="ECO:0000256" key="1">
    <source>
        <dbReference type="SAM" id="MobiDB-lite"/>
    </source>
</evidence>